<keyword evidence="3" id="KW-1185">Reference proteome</keyword>
<dbReference type="Gene3D" id="1.10.10.60">
    <property type="entry name" value="Homeodomain-like"/>
    <property type="match status" value="1"/>
</dbReference>
<dbReference type="OrthoDB" id="9798071at2"/>
<gene>
    <name evidence="2" type="ORF">SAMN04488044_1013</name>
</gene>
<accession>A0A1M5KLP6</accession>
<dbReference type="STRING" id="870908.SAMN04488044_1013"/>
<evidence type="ECO:0000313" key="2">
    <source>
        <dbReference type="EMBL" id="SHG53727.1"/>
    </source>
</evidence>
<dbReference type="InterPro" id="IPR011681">
    <property type="entry name" value="GcrA"/>
</dbReference>
<name>A0A1M5KLP6_9RHOB</name>
<evidence type="ECO:0000313" key="3">
    <source>
        <dbReference type="Proteomes" id="UP000184211"/>
    </source>
</evidence>
<dbReference type="Proteomes" id="UP000184211">
    <property type="component" value="Unassembled WGS sequence"/>
</dbReference>
<feature type="compositionally biased region" description="Basic and acidic residues" evidence="1">
    <location>
        <begin position="56"/>
        <end position="86"/>
    </location>
</feature>
<reference evidence="3" key="1">
    <citation type="submission" date="2016-11" db="EMBL/GenBank/DDBJ databases">
        <authorList>
            <person name="Varghese N."/>
            <person name="Submissions S."/>
        </authorList>
    </citation>
    <scope>NUCLEOTIDE SEQUENCE [LARGE SCALE GENOMIC DNA]</scope>
    <source>
        <strain evidence="3">DSM 28223</strain>
    </source>
</reference>
<dbReference type="Pfam" id="PF07750">
    <property type="entry name" value="GcrA"/>
    <property type="match status" value="1"/>
</dbReference>
<evidence type="ECO:0000256" key="1">
    <source>
        <dbReference type="SAM" id="MobiDB-lite"/>
    </source>
</evidence>
<sequence length="192" mass="20797">MSWTDERVEILKKMWGEGQSASQIAKELGGVTRNAVIGKVHRLGLSNRAGSGGAKADAKPKAEAKPKPAPKPKAEPKAKPMPEMKTEPAVPPRPAGATNRKAIIPAGQPLPPQPSANEISPEALAKVNEVEKKAKKLSLMELTERTCKWPVGDPATEHFWFCGLPVQSGKPYCEAHVGVAFQPMSSRRDRRR</sequence>
<protein>
    <submittedName>
        <fullName evidence="2">GcrA cell cycle regulator</fullName>
    </submittedName>
</protein>
<proteinExistence type="predicted"/>
<organism evidence="2 3">
    <name type="scientific">Cognatishimia maritima</name>
    <dbReference type="NCBI Taxonomy" id="870908"/>
    <lineage>
        <taxon>Bacteria</taxon>
        <taxon>Pseudomonadati</taxon>
        <taxon>Pseudomonadota</taxon>
        <taxon>Alphaproteobacteria</taxon>
        <taxon>Rhodobacterales</taxon>
        <taxon>Paracoccaceae</taxon>
        <taxon>Cognatishimia</taxon>
    </lineage>
</organism>
<dbReference type="AlphaFoldDB" id="A0A1M5KLP6"/>
<dbReference type="RefSeq" id="WP_072791257.1">
    <property type="nucleotide sequence ID" value="NZ_FQWM01000001.1"/>
</dbReference>
<dbReference type="EMBL" id="FQWM01000001">
    <property type="protein sequence ID" value="SHG53727.1"/>
    <property type="molecule type" value="Genomic_DNA"/>
</dbReference>
<feature type="region of interest" description="Disordered" evidence="1">
    <location>
        <begin position="43"/>
        <end position="118"/>
    </location>
</feature>